<dbReference type="PANTHER" id="PTHR45033">
    <property type="match status" value="1"/>
</dbReference>
<evidence type="ECO:0000259" key="1">
    <source>
        <dbReference type="SMART" id="SM00829"/>
    </source>
</evidence>
<dbReference type="InterPro" id="IPR011032">
    <property type="entry name" value="GroES-like_sf"/>
</dbReference>
<dbReference type="STRING" id="1314776.A0A166ISC7"/>
<gene>
    <name evidence="2" type="ORF">SISSUDRAFT_1085242</name>
</gene>
<dbReference type="Gene3D" id="3.90.180.10">
    <property type="entry name" value="Medium-chain alcohol dehydrogenases, catalytic domain"/>
    <property type="match status" value="1"/>
</dbReference>
<dbReference type="EMBL" id="KV428005">
    <property type="protein sequence ID" value="KZT44019.1"/>
    <property type="molecule type" value="Genomic_DNA"/>
</dbReference>
<dbReference type="InterPro" id="IPR036291">
    <property type="entry name" value="NAD(P)-bd_dom_sf"/>
</dbReference>
<dbReference type="InterPro" id="IPR013154">
    <property type="entry name" value="ADH-like_N"/>
</dbReference>
<dbReference type="SUPFAM" id="SSF51735">
    <property type="entry name" value="NAD(P)-binding Rossmann-fold domains"/>
    <property type="match status" value="1"/>
</dbReference>
<dbReference type="SUPFAM" id="SSF50129">
    <property type="entry name" value="GroES-like"/>
    <property type="match status" value="1"/>
</dbReference>
<dbReference type="AlphaFoldDB" id="A0A166ISC7"/>
<dbReference type="InterPro" id="IPR020843">
    <property type="entry name" value="ER"/>
</dbReference>
<evidence type="ECO:0000313" key="2">
    <source>
        <dbReference type="EMBL" id="KZT44019.1"/>
    </source>
</evidence>
<dbReference type="SMART" id="SM00829">
    <property type="entry name" value="PKS_ER"/>
    <property type="match status" value="1"/>
</dbReference>
<dbReference type="PANTHER" id="PTHR45033:SF3">
    <property type="entry name" value="DEHYDROGENASE, PUTATIVE (AFU_ORTHOLOGUE AFUA_2G13270)-RELATED"/>
    <property type="match status" value="1"/>
</dbReference>
<protein>
    <submittedName>
        <fullName evidence="2">NAD(P)-binding protein</fullName>
    </submittedName>
</protein>
<accession>A0A166ISC7</accession>
<dbReference type="Gene3D" id="3.40.50.720">
    <property type="entry name" value="NAD(P)-binding Rossmann-like Domain"/>
    <property type="match status" value="1"/>
</dbReference>
<dbReference type="InterPro" id="IPR013149">
    <property type="entry name" value="ADH-like_C"/>
</dbReference>
<name>A0A166ISC7_9AGAM</name>
<dbReference type="FunFam" id="3.40.50.720:FF:000481">
    <property type="entry name" value="Alcohol dehydrogenase, variant"/>
    <property type="match status" value="1"/>
</dbReference>
<sequence>MSVKALRLTNVALVVKPAGKLYEPQLETRQLRDLAEGEVLIRITAAAFNHRDLWILKNQYPGIAVGSVFGSDACGTIINSSVSDDPLLHKRVFIAPMTGWYSSPDGPESRFGIVGGGSFPSLGTMQQFAIVKRTEVVIALPEYLSDEEGAAWPLAGVTAWRAVFTKANVLAGQNVLITGIGGGVALTALQLCIAKGANVYVTSGSQIKIQKAKALGARQGFDYTNASWTRSLKKLLESEGKVLDSVIDSAGGSISSQITPLLKPGGVIVCYGMTASPTIPFSMREVLKNIELKGSTMGSLSELKAATEFMAEHQIRPVVESVLPGLEKAQDGFEKMRSGKQFGKIVVRVDRPVSKL</sequence>
<organism evidence="2 3">
    <name type="scientific">Sistotremastrum suecicum HHB10207 ss-3</name>
    <dbReference type="NCBI Taxonomy" id="1314776"/>
    <lineage>
        <taxon>Eukaryota</taxon>
        <taxon>Fungi</taxon>
        <taxon>Dikarya</taxon>
        <taxon>Basidiomycota</taxon>
        <taxon>Agaricomycotina</taxon>
        <taxon>Agaricomycetes</taxon>
        <taxon>Sistotremastrales</taxon>
        <taxon>Sistotremastraceae</taxon>
        <taxon>Sistotremastrum</taxon>
    </lineage>
</organism>
<dbReference type="Pfam" id="PF08240">
    <property type="entry name" value="ADH_N"/>
    <property type="match status" value="1"/>
</dbReference>
<feature type="domain" description="Enoyl reductase (ER)" evidence="1">
    <location>
        <begin position="19"/>
        <end position="347"/>
    </location>
</feature>
<dbReference type="Proteomes" id="UP000076798">
    <property type="component" value="Unassembled WGS sequence"/>
</dbReference>
<reference evidence="2 3" key="1">
    <citation type="journal article" date="2016" name="Mol. Biol. Evol.">
        <title>Comparative Genomics of Early-Diverging Mushroom-Forming Fungi Provides Insights into the Origins of Lignocellulose Decay Capabilities.</title>
        <authorList>
            <person name="Nagy L.G."/>
            <person name="Riley R."/>
            <person name="Tritt A."/>
            <person name="Adam C."/>
            <person name="Daum C."/>
            <person name="Floudas D."/>
            <person name="Sun H."/>
            <person name="Yadav J.S."/>
            <person name="Pangilinan J."/>
            <person name="Larsson K.H."/>
            <person name="Matsuura K."/>
            <person name="Barry K."/>
            <person name="Labutti K."/>
            <person name="Kuo R."/>
            <person name="Ohm R.A."/>
            <person name="Bhattacharya S.S."/>
            <person name="Shirouzu T."/>
            <person name="Yoshinaga Y."/>
            <person name="Martin F.M."/>
            <person name="Grigoriev I.V."/>
            <person name="Hibbett D.S."/>
        </authorList>
    </citation>
    <scope>NUCLEOTIDE SEQUENCE [LARGE SCALE GENOMIC DNA]</scope>
    <source>
        <strain evidence="2 3">HHB10207 ss-3</strain>
    </source>
</reference>
<keyword evidence="3" id="KW-1185">Reference proteome</keyword>
<proteinExistence type="predicted"/>
<dbReference type="OrthoDB" id="1706066at2759"/>
<dbReference type="GO" id="GO:0016491">
    <property type="term" value="F:oxidoreductase activity"/>
    <property type="evidence" value="ECO:0007669"/>
    <property type="project" value="InterPro"/>
</dbReference>
<evidence type="ECO:0000313" key="3">
    <source>
        <dbReference type="Proteomes" id="UP000076798"/>
    </source>
</evidence>
<dbReference type="Pfam" id="PF00107">
    <property type="entry name" value="ADH_zinc_N"/>
    <property type="match status" value="1"/>
</dbReference>
<dbReference type="InterPro" id="IPR052711">
    <property type="entry name" value="Zinc_ADH-like"/>
</dbReference>